<protein>
    <submittedName>
        <fullName evidence="6">AMP-binding protein</fullName>
    </submittedName>
</protein>
<dbReference type="Pfam" id="PF00501">
    <property type="entry name" value="AMP-binding"/>
    <property type="match status" value="1"/>
</dbReference>
<feature type="region of interest" description="Disordered" evidence="3">
    <location>
        <begin position="307"/>
        <end position="337"/>
    </location>
</feature>
<dbReference type="Gene3D" id="3.40.50.12780">
    <property type="entry name" value="N-terminal domain of ligase-like"/>
    <property type="match status" value="1"/>
</dbReference>
<feature type="domain" description="AMP-dependent synthetase/ligase" evidence="4">
    <location>
        <begin position="54"/>
        <end position="195"/>
    </location>
</feature>
<dbReference type="InterPro" id="IPR025110">
    <property type="entry name" value="AMP-bd_C"/>
</dbReference>
<keyword evidence="2" id="KW-0436">Ligase</keyword>
<dbReference type="Gene3D" id="3.30.300.30">
    <property type="match status" value="1"/>
</dbReference>
<sequence>MDSLEQLGALGALAETFDLDDSQLDDTPPFTVADWIDWIMQAHATSDGRVTVRTSGSTGHPQPFPHNVGDLLKEAAFFAEQLTDRRRVVALVPANHLYGIVWTALLPAALKTSVVVRKIGAPIGLLSGDLVVAVPEQWQAMSRLTRQFPDDVVGVSSAGPLDSHLATDLLALGLTRMIDVYGSSETSAIAVRDMPAETYSLLPRWQLIPSGDDWALDDGMGRVERLPDHIDRIDERLFRLGGRRDGALQVAGHNVWPERVVQALRGADGVADVAVRLHANGRLKAFVVPAPGSDPIELEPALQRFADERLSEPERPKSFRFGPALPRNEMGKLRDWA</sequence>
<dbReference type="InterPro" id="IPR045851">
    <property type="entry name" value="AMP-bd_C_sf"/>
</dbReference>
<evidence type="ECO:0000259" key="5">
    <source>
        <dbReference type="Pfam" id="PF13193"/>
    </source>
</evidence>
<evidence type="ECO:0000313" key="7">
    <source>
        <dbReference type="Proteomes" id="UP001058533"/>
    </source>
</evidence>
<accession>A0ABY5L631</accession>
<dbReference type="InterPro" id="IPR042099">
    <property type="entry name" value="ANL_N_sf"/>
</dbReference>
<keyword evidence="7" id="KW-1185">Reference proteome</keyword>
<dbReference type="RefSeq" id="WP_256506246.1">
    <property type="nucleotide sequence ID" value="NZ_CP101740.1"/>
</dbReference>
<dbReference type="InterPro" id="IPR000873">
    <property type="entry name" value="AMP-dep_synth/lig_dom"/>
</dbReference>
<proteinExistence type="inferred from homology"/>
<dbReference type="EMBL" id="CP101740">
    <property type="protein sequence ID" value="UUL82419.1"/>
    <property type="molecule type" value="Genomic_DNA"/>
</dbReference>
<evidence type="ECO:0000259" key="4">
    <source>
        <dbReference type="Pfam" id="PF00501"/>
    </source>
</evidence>
<evidence type="ECO:0000256" key="1">
    <source>
        <dbReference type="ARBA" id="ARBA00006432"/>
    </source>
</evidence>
<name>A0ABY5L631_9SPHN</name>
<organism evidence="6 7">
    <name type="scientific">Sphingomonas qomolangmaensis</name>
    <dbReference type="NCBI Taxonomy" id="2918765"/>
    <lineage>
        <taxon>Bacteria</taxon>
        <taxon>Pseudomonadati</taxon>
        <taxon>Pseudomonadota</taxon>
        <taxon>Alphaproteobacteria</taxon>
        <taxon>Sphingomonadales</taxon>
        <taxon>Sphingomonadaceae</taxon>
        <taxon>Sphingomonas</taxon>
    </lineage>
</organism>
<reference evidence="6" key="1">
    <citation type="submission" date="2022-07" db="EMBL/GenBank/DDBJ databases">
        <title>Sphingomonas sp. nov., a novel bacterium isolated from the north slope of the Mount Everest.</title>
        <authorList>
            <person name="Cui X."/>
            <person name="Liu Y."/>
        </authorList>
    </citation>
    <scope>NUCLEOTIDE SEQUENCE</scope>
    <source>
        <strain evidence="6">S5-59</strain>
    </source>
</reference>
<evidence type="ECO:0000256" key="2">
    <source>
        <dbReference type="ARBA" id="ARBA00022598"/>
    </source>
</evidence>
<dbReference type="PANTHER" id="PTHR43201">
    <property type="entry name" value="ACYL-COA SYNTHETASE"/>
    <property type="match status" value="1"/>
</dbReference>
<dbReference type="Pfam" id="PF13193">
    <property type="entry name" value="AMP-binding_C"/>
    <property type="match status" value="1"/>
</dbReference>
<dbReference type="Proteomes" id="UP001058533">
    <property type="component" value="Chromosome"/>
</dbReference>
<gene>
    <name evidence="6" type="ORF">NMP03_14800</name>
</gene>
<dbReference type="SUPFAM" id="SSF56801">
    <property type="entry name" value="Acetyl-CoA synthetase-like"/>
    <property type="match status" value="1"/>
</dbReference>
<feature type="compositionally biased region" description="Basic and acidic residues" evidence="3">
    <location>
        <begin position="307"/>
        <end position="317"/>
    </location>
</feature>
<evidence type="ECO:0000256" key="3">
    <source>
        <dbReference type="SAM" id="MobiDB-lite"/>
    </source>
</evidence>
<dbReference type="PANTHER" id="PTHR43201:SF5">
    <property type="entry name" value="MEDIUM-CHAIN ACYL-COA LIGASE ACSF2, MITOCHONDRIAL"/>
    <property type="match status" value="1"/>
</dbReference>
<feature type="domain" description="AMP-binding enzyme C-terminal" evidence="5">
    <location>
        <begin position="263"/>
        <end position="332"/>
    </location>
</feature>
<evidence type="ECO:0000313" key="6">
    <source>
        <dbReference type="EMBL" id="UUL82419.1"/>
    </source>
</evidence>
<comment type="similarity">
    <text evidence="1">Belongs to the ATP-dependent AMP-binding enzyme family.</text>
</comment>